<reference evidence="1 2" key="1">
    <citation type="journal article" date="2015" name="Genome Announc.">
        <title>Expanding the biotechnology potential of lactobacilli through comparative genomics of 213 strains and associated genera.</title>
        <authorList>
            <person name="Sun Z."/>
            <person name="Harris H.M."/>
            <person name="McCann A."/>
            <person name="Guo C."/>
            <person name="Argimon S."/>
            <person name="Zhang W."/>
            <person name="Yang X."/>
            <person name="Jeffery I.B."/>
            <person name="Cooney J.C."/>
            <person name="Kagawa T.F."/>
            <person name="Liu W."/>
            <person name="Song Y."/>
            <person name="Salvetti E."/>
            <person name="Wrobel A."/>
            <person name="Rasinkangas P."/>
            <person name="Parkhill J."/>
            <person name="Rea M.C."/>
            <person name="O'Sullivan O."/>
            <person name="Ritari J."/>
            <person name="Douillard F.P."/>
            <person name="Paul Ross R."/>
            <person name="Yang R."/>
            <person name="Briner A.E."/>
            <person name="Felis G.E."/>
            <person name="de Vos W.M."/>
            <person name="Barrangou R."/>
            <person name="Klaenhammer T.R."/>
            <person name="Caufield P.W."/>
            <person name="Cui Y."/>
            <person name="Zhang H."/>
            <person name="O'Toole P.W."/>
        </authorList>
    </citation>
    <scope>NUCLEOTIDE SEQUENCE [LARGE SCALE GENOMIC DNA]</scope>
    <source>
        <strain evidence="1 2">DSM 18001</strain>
    </source>
</reference>
<gene>
    <name evidence="1" type="ORF">IV81_GL001812</name>
</gene>
<dbReference type="Proteomes" id="UP000051859">
    <property type="component" value="Unassembled WGS sequence"/>
</dbReference>
<evidence type="ECO:0000313" key="2">
    <source>
        <dbReference type="Proteomes" id="UP000051859"/>
    </source>
</evidence>
<protein>
    <submittedName>
        <fullName evidence="1">Uncharacterized protein</fullName>
    </submittedName>
</protein>
<evidence type="ECO:0000313" key="1">
    <source>
        <dbReference type="EMBL" id="KRN93954.1"/>
    </source>
</evidence>
<dbReference type="STRING" id="331679.IV81_GL001812"/>
<name>A0A0R2KWQ8_9LACO</name>
<keyword evidence="2" id="KW-1185">Reference proteome</keyword>
<proteinExistence type="predicted"/>
<comment type="caution">
    <text evidence="1">The sequence shown here is derived from an EMBL/GenBank/DDBJ whole genome shotgun (WGS) entry which is preliminary data.</text>
</comment>
<dbReference type="AlphaFoldDB" id="A0A0R2KWQ8"/>
<sequence>MEDIKMALIQIPHDMTELRVMMEQLKTMGKEVNEEKLIDQAVVDNAQQLLDEALEGHYFSCKLVDGDLIVYDVINLPAGTVKPLGNSFKEDFITDAEGLWHHLSSELNRIAGGR</sequence>
<dbReference type="PATRIC" id="fig|331679.3.peg.1848"/>
<dbReference type="EMBL" id="JQBX01000009">
    <property type="protein sequence ID" value="KRN93954.1"/>
    <property type="molecule type" value="Genomic_DNA"/>
</dbReference>
<accession>A0A0R2KWQ8</accession>
<organism evidence="1 2">
    <name type="scientific">Pediococcus stilesii</name>
    <dbReference type="NCBI Taxonomy" id="331679"/>
    <lineage>
        <taxon>Bacteria</taxon>
        <taxon>Bacillati</taxon>
        <taxon>Bacillota</taxon>
        <taxon>Bacilli</taxon>
        <taxon>Lactobacillales</taxon>
        <taxon>Lactobacillaceae</taxon>
        <taxon>Pediococcus</taxon>
    </lineage>
</organism>